<dbReference type="Proteomes" id="UP001500218">
    <property type="component" value="Unassembled WGS sequence"/>
</dbReference>
<dbReference type="EMBL" id="BAAALT010000100">
    <property type="protein sequence ID" value="GAA1809857.1"/>
    <property type="molecule type" value="Genomic_DNA"/>
</dbReference>
<keyword evidence="1" id="KW-1133">Transmembrane helix</keyword>
<dbReference type="InterPro" id="IPR049500">
    <property type="entry name" value="Peptidase_M50B-like"/>
</dbReference>
<name>A0ABN2M4V6_9ACTN</name>
<sequence>MPTSLAAPPAPHASPGLIITTALIALSLVFVAWAVTGYASTIAHEGGHALTASAFGATVLELVINRDTSGHTRVLGAGPGASVAIGLAGYLGPSAFGLAGAALLSGDRARAVLWLSLFFLACALLVSRGWVSRVSVLALGGAFVLVLRAHSPNLEAWFAYTWIWFLLISGVRDTLGLARIRSRGPDRATDAYHLRQLTYVPASVFTGLFVVLSLAAAIFGAVVLLGGHRGA</sequence>
<evidence type="ECO:0000256" key="1">
    <source>
        <dbReference type="SAM" id="Phobius"/>
    </source>
</evidence>
<feature type="transmembrane region" description="Helical" evidence="1">
    <location>
        <begin position="111"/>
        <end position="131"/>
    </location>
</feature>
<dbReference type="Pfam" id="PF13398">
    <property type="entry name" value="Peptidase_M50B"/>
    <property type="match status" value="1"/>
</dbReference>
<gene>
    <name evidence="2" type="ORF">GCM10009682_34410</name>
</gene>
<feature type="transmembrane region" description="Helical" evidence="1">
    <location>
        <begin position="157"/>
        <end position="178"/>
    </location>
</feature>
<evidence type="ECO:0000313" key="2">
    <source>
        <dbReference type="EMBL" id="GAA1809857.1"/>
    </source>
</evidence>
<comment type="caution">
    <text evidence="2">The sequence shown here is derived from an EMBL/GenBank/DDBJ whole genome shotgun (WGS) entry which is preliminary data.</text>
</comment>
<reference evidence="2 3" key="1">
    <citation type="journal article" date="2019" name="Int. J. Syst. Evol. Microbiol.">
        <title>The Global Catalogue of Microorganisms (GCM) 10K type strain sequencing project: providing services to taxonomists for standard genome sequencing and annotation.</title>
        <authorList>
            <consortium name="The Broad Institute Genomics Platform"/>
            <consortium name="The Broad Institute Genome Sequencing Center for Infectious Disease"/>
            <person name="Wu L."/>
            <person name="Ma J."/>
        </authorList>
    </citation>
    <scope>NUCLEOTIDE SEQUENCE [LARGE SCALE GENOMIC DNA]</scope>
    <source>
        <strain evidence="2 3">JCM 13250</strain>
    </source>
</reference>
<keyword evidence="3" id="KW-1185">Reference proteome</keyword>
<feature type="transmembrane region" description="Helical" evidence="1">
    <location>
        <begin position="84"/>
        <end position="104"/>
    </location>
</feature>
<accession>A0ABN2M4V6</accession>
<proteinExistence type="predicted"/>
<feature type="transmembrane region" description="Helical" evidence="1">
    <location>
        <begin position="199"/>
        <end position="225"/>
    </location>
</feature>
<keyword evidence="1" id="KW-0472">Membrane</keyword>
<feature type="transmembrane region" description="Helical" evidence="1">
    <location>
        <begin position="12"/>
        <end position="35"/>
    </location>
</feature>
<dbReference type="RefSeq" id="WP_344132598.1">
    <property type="nucleotide sequence ID" value="NZ_BAAALT010000100.1"/>
</dbReference>
<keyword evidence="1" id="KW-0812">Transmembrane</keyword>
<organism evidence="2 3">
    <name type="scientific">Luedemannella flava</name>
    <dbReference type="NCBI Taxonomy" id="349316"/>
    <lineage>
        <taxon>Bacteria</taxon>
        <taxon>Bacillati</taxon>
        <taxon>Actinomycetota</taxon>
        <taxon>Actinomycetes</taxon>
        <taxon>Micromonosporales</taxon>
        <taxon>Micromonosporaceae</taxon>
        <taxon>Luedemannella</taxon>
    </lineage>
</organism>
<protein>
    <submittedName>
        <fullName evidence="2">M50 family metallopeptidase</fullName>
    </submittedName>
</protein>
<evidence type="ECO:0000313" key="3">
    <source>
        <dbReference type="Proteomes" id="UP001500218"/>
    </source>
</evidence>